<dbReference type="PANTHER" id="PTHR30146:SF148">
    <property type="entry name" value="HTH-TYPE TRANSCRIPTIONAL REPRESSOR PURR-RELATED"/>
    <property type="match status" value="1"/>
</dbReference>
<name>A0A8I0KN88_9ACTO</name>
<dbReference type="Pfam" id="PF00532">
    <property type="entry name" value="Peripla_BP_1"/>
    <property type="match status" value="1"/>
</dbReference>
<dbReference type="GO" id="GO:0003700">
    <property type="term" value="F:DNA-binding transcription factor activity"/>
    <property type="evidence" value="ECO:0007669"/>
    <property type="project" value="TreeGrafter"/>
</dbReference>
<keyword evidence="4" id="KW-0804">Transcription</keyword>
<evidence type="ECO:0000256" key="2">
    <source>
        <dbReference type="ARBA" id="ARBA00023015"/>
    </source>
</evidence>
<dbReference type="CDD" id="cd01392">
    <property type="entry name" value="HTH_LacI"/>
    <property type="match status" value="1"/>
</dbReference>
<dbReference type="PROSITE" id="PS50932">
    <property type="entry name" value="HTH_LACI_2"/>
    <property type="match status" value="1"/>
</dbReference>
<evidence type="ECO:0000313" key="6">
    <source>
        <dbReference type="EMBL" id="MBD3689016.1"/>
    </source>
</evidence>
<evidence type="ECO:0000259" key="5">
    <source>
        <dbReference type="PROSITE" id="PS50932"/>
    </source>
</evidence>
<dbReference type="SUPFAM" id="SSF53822">
    <property type="entry name" value="Periplasmic binding protein-like I"/>
    <property type="match status" value="1"/>
</dbReference>
<dbReference type="Proteomes" id="UP000627538">
    <property type="component" value="Unassembled WGS sequence"/>
</dbReference>
<feature type="domain" description="HTH lacI-type" evidence="5">
    <location>
        <begin position="3"/>
        <end position="59"/>
    </location>
</feature>
<keyword evidence="2" id="KW-0805">Transcription regulation</keyword>
<proteinExistence type="predicted"/>
<evidence type="ECO:0000256" key="3">
    <source>
        <dbReference type="ARBA" id="ARBA00023125"/>
    </source>
</evidence>
<dbReference type="AlphaFoldDB" id="A0A8I0KN88"/>
<dbReference type="InterPro" id="IPR001761">
    <property type="entry name" value="Peripla_BP/Lac1_sug-bd_dom"/>
</dbReference>
<gene>
    <name evidence="6" type="ORF">H8R10_02045</name>
</gene>
<dbReference type="InterPro" id="IPR000843">
    <property type="entry name" value="HTH_LacI"/>
</dbReference>
<dbReference type="SUPFAM" id="SSF47413">
    <property type="entry name" value="lambda repressor-like DNA-binding domains"/>
    <property type="match status" value="1"/>
</dbReference>
<dbReference type="EMBL" id="JACRUO010000001">
    <property type="protein sequence ID" value="MBD3689016.1"/>
    <property type="molecule type" value="Genomic_DNA"/>
</dbReference>
<sequence length="348" mass="37226">MRVTLRDVADDVGVSVATVSRVLTGKSSGRVRPEVAADIRQAAARMGYRSNALARGLRLQETRILGFISDVIATGARGGQILLGAQDAARRYGYTLLTVNTGDDPDVEAHHLDALASYRVDGYLYASMFNRPLALPSRLETLPTVIVDATSPTQSTPSVSPDEKAIGRLGARELLRAGARRILYVSTPAPIVARAARLDGFFAEIRGTTADVEVRVLEIAESISHARGPLVEALKSDVDGVFCFNDLRAAMVYQASTAAERVIGHDLAVISVDRTEMLQQVLYPNLSSIALPHYQMGYWGCTKLITSLLGNSLDLDDPSLTDLPACALSHALLAPGEPVDGASCILTK</sequence>
<comment type="caution">
    <text evidence="6">The sequence shown here is derived from an EMBL/GenBank/DDBJ whole genome shotgun (WGS) entry which is preliminary data.</text>
</comment>
<evidence type="ECO:0000313" key="7">
    <source>
        <dbReference type="Proteomes" id="UP000627538"/>
    </source>
</evidence>
<organism evidence="6 7">
    <name type="scientific">Nanchangia anserum</name>
    <dbReference type="NCBI Taxonomy" id="2692125"/>
    <lineage>
        <taxon>Bacteria</taxon>
        <taxon>Bacillati</taxon>
        <taxon>Actinomycetota</taxon>
        <taxon>Actinomycetes</taxon>
        <taxon>Actinomycetales</taxon>
        <taxon>Actinomycetaceae</taxon>
        <taxon>Nanchangia</taxon>
    </lineage>
</organism>
<dbReference type="PANTHER" id="PTHR30146">
    <property type="entry name" value="LACI-RELATED TRANSCRIPTIONAL REPRESSOR"/>
    <property type="match status" value="1"/>
</dbReference>
<dbReference type="RefSeq" id="WP_191071096.1">
    <property type="nucleotide sequence ID" value="NZ_CP060506.1"/>
</dbReference>
<protein>
    <submittedName>
        <fullName evidence="6">LacI family DNA-binding transcriptional regulator</fullName>
    </submittedName>
</protein>
<reference evidence="6 7" key="1">
    <citation type="submission" date="2020-08" db="EMBL/GenBank/DDBJ databases">
        <title>Winkia gen. nov., sp. nov., isolated from faeces of the Anser albifrons in China.</title>
        <authorList>
            <person name="Liu Q."/>
        </authorList>
    </citation>
    <scope>NUCLEOTIDE SEQUENCE [LARGE SCALE GENOMIC DNA]</scope>
    <source>
        <strain evidence="6 7">C62</strain>
    </source>
</reference>
<keyword evidence="1" id="KW-0678">Repressor</keyword>
<dbReference type="GO" id="GO:0000976">
    <property type="term" value="F:transcription cis-regulatory region binding"/>
    <property type="evidence" value="ECO:0007669"/>
    <property type="project" value="TreeGrafter"/>
</dbReference>
<evidence type="ECO:0000256" key="1">
    <source>
        <dbReference type="ARBA" id="ARBA00022491"/>
    </source>
</evidence>
<dbReference type="Pfam" id="PF00356">
    <property type="entry name" value="LacI"/>
    <property type="match status" value="1"/>
</dbReference>
<dbReference type="Gene3D" id="1.10.260.40">
    <property type="entry name" value="lambda repressor-like DNA-binding domains"/>
    <property type="match status" value="1"/>
</dbReference>
<dbReference type="Gene3D" id="3.40.50.2300">
    <property type="match status" value="2"/>
</dbReference>
<keyword evidence="7" id="KW-1185">Reference proteome</keyword>
<evidence type="ECO:0000256" key="4">
    <source>
        <dbReference type="ARBA" id="ARBA00023163"/>
    </source>
</evidence>
<dbReference type="InterPro" id="IPR028082">
    <property type="entry name" value="Peripla_BP_I"/>
</dbReference>
<keyword evidence="3 6" id="KW-0238">DNA-binding</keyword>
<dbReference type="PROSITE" id="PS00356">
    <property type="entry name" value="HTH_LACI_1"/>
    <property type="match status" value="1"/>
</dbReference>
<dbReference type="SMART" id="SM00354">
    <property type="entry name" value="HTH_LACI"/>
    <property type="match status" value="1"/>
</dbReference>
<dbReference type="InterPro" id="IPR010982">
    <property type="entry name" value="Lambda_DNA-bd_dom_sf"/>
</dbReference>
<accession>A0A8I0KN88</accession>